<name>A0ABR3GW93_9PEZI</name>
<feature type="region of interest" description="Disordered" evidence="1">
    <location>
        <begin position="1"/>
        <end position="38"/>
    </location>
</feature>
<reference evidence="2 3" key="1">
    <citation type="submission" date="2024-02" db="EMBL/GenBank/DDBJ databases">
        <title>Discinaceae phylogenomics.</title>
        <authorList>
            <person name="Dirks A.C."/>
            <person name="James T.Y."/>
        </authorList>
    </citation>
    <scope>NUCLEOTIDE SEQUENCE [LARGE SCALE GENOMIC DNA]</scope>
    <source>
        <strain evidence="2 3">ACD0624</strain>
    </source>
</reference>
<feature type="compositionally biased region" description="Acidic residues" evidence="1">
    <location>
        <begin position="163"/>
        <end position="183"/>
    </location>
</feature>
<organism evidence="2 3">
    <name type="scientific">Discina gigas</name>
    <dbReference type="NCBI Taxonomy" id="1032678"/>
    <lineage>
        <taxon>Eukaryota</taxon>
        <taxon>Fungi</taxon>
        <taxon>Dikarya</taxon>
        <taxon>Ascomycota</taxon>
        <taxon>Pezizomycotina</taxon>
        <taxon>Pezizomycetes</taxon>
        <taxon>Pezizales</taxon>
        <taxon>Discinaceae</taxon>
        <taxon>Discina</taxon>
    </lineage>
</organism>
<evidence type="ECO:0000313" key="3">
    <source>
        <dbReference type="Proteomes" id="UP001447188"/>
    </source>
</evidence>
<feature type="region of interest" description="Disordered" evidence="1">
    <location>
        <begin position="161"/>
        <end position="204"/>
    </location>
</feature>
<evidence type="ECO:0000313" key="2">
    <source>
        <dbReference type="EMBL" id="KAL0640128.1"/>
    </source>
</evidence>
<sequence length="204" mass="22952">MAKHKRARETVSQTNTQSISHPPRKTAVPKKKNHKARQVTVYDAVASRASYEGFIKSTPRKNAFGEKHRRSQTAYPADEVLGRRKNAPEEPIPYGDGERQTGLPDSDLLIAIHQYASDFYAANGMGSVSYRTLDETALLAVGMLLEETARTCLGDKGDLVFVEPEEPEAESEEESEELEEEESPIEKAIDGRRRSRVKRIREEH</sequence>
<accession>A0ABR3GW93</accession>
<feature type="compositionally biased region" description="Basic residues" evidence="1">
    <location>
        <begin position="193"/>
        <end position="204"/>
    </location>
</feature>
<dbReference type="EMBL" id="JBBBZM010000005">
    <property type="protein sequence ID" value="KAL0640128.1"/>
    <property type="molecule type" value="Genomic_DNA"/>
</dbReference>
<dbReference type="Proteomes" id="UP001447188">
    <property type="component" value="Unassembled WGS sequence"/>
</dbReference>
<evidence type="ECO:0000256" key="1">
    <source>
        <dbReference type="SAM" id="MobiDB-lite"/>
    </source>
</evidence>
<dbReference type="InterPro" id="IPR022793">
    <property type="entry name" value="Rrn10"/>
</dbReference>
<dbReference type="PANTHER" id="PTHR28054">
    <property type="entry name" value="RNA POLYMERASE I-SPECIFIC TRANSCRIPTION INITIATION FACTOR RRN10"/>
    <property type="match status" value="1"/>
</dbReference>
<protein>
    <submittedName>
        <fullName evidence="2">Uncharacterized protein</fullName>
    </submittedName>
</protein>
<feature type="compositionally biased region" description="Polar residues" evidence="1">
    <location>
        <begin position="10"/>
        <end position="20"/>
    </location>
</feature>
<gene>
    <name evidence="2" type="ORF">Q9L58_000686</name>
</gene>
<proteinExistence type="predicted"/>
<dbReference type="PANTHER" id="PTHR28054:SF1">
    <property type="entry name" value="RNA POLYMERASE I-SPECIFIC TRANSCRIPTION INITIATION FACTOR RRN10"/>
    <property type="match status" value="1"/>
</dbReference>
<comment type="caution">
    <text evidence="2">The sequence shown here is derived from an EMBL/GenBank/DDBJ whole genome shotgun (WGS) entry which is preliminary data.</text>
</comment>
<feature type="compositionally biased region" description="Basic residues" evidence="1">
    <location>
        <begin position="22"/>
        <end position="37"/>
    </location>
</feature>
<keyword evidence="3" id="KW-1185">Reference proteome</keyword>